<evidence type="ECO:0000313" key="2">
    <source>
        <dbReference type="EMBL" id="KAI5433975.1"/>
    </source>
</evidence>
<comment type="caution">
    <text evidence="2">The sequence shown here is derived from an EMBL/GenBank/DDBJ whole genome shotgun (WGS) entry which is preliminary data.</text>
</comment>
<dbReference type="Proteomes" id="UP001058974">
    <property type="component" value="Chromosome 2"/>
</dbReference>
<feature type="compositionally biased region" description="Polar residues" evidence="1">
    <location>
        <begin position="89"/>
        <end position="99"/>
    </location>
</feature>
<dbReference type="AlphaFoldDB" id="A0A9D4YAK0"/>
<accession>A0A9D4YAK0</accession>
<feature type="region of interest" description="Disordered" evidence="1">
    <location>
        <begin position="76"/>
        <end position="125"/>
    </location>
</feature>
<evidence type="ECO:0000313" key="3">
    <source>
        <dbReference type="Proteomes" id="UP001058974"/>
    </source>
</evidence>
<reference evidence="2 3" key="1">
    <citation type="journal article" date="2022" name="Nat. Genet.">
        <title>Improved pea reference genome and pan-genome highlight genomic features and evolutionary characteristics.</title>
        <authorList>
            <person name="Yang T."/>
            <person name="Liu R."/>
            <person name="Luo Y."/>
            <person name="Hu S."/>
            <person name="Wang D."/>
            <person name="Wang C."/>
            <person name="Pandey M.K."/>
            <person name="Ge S."/>
            <person name="Xu Q."/>
            <person name="Li N."/>
            <person name="Li G."/>
            <person name="Huang Y."/>
            <person name="Saxena R.K."/>
            <person name="Ji Y."/>
            <person name="Li M."/>
            <person name="Yan X."/>
            <person name="He Y."/>
            <person name="Liu Y."/>
            <person name="Wang X."/>
            <person name="Xiang C."/>
            <person name="Varshney R.K."/>
            <person name="Ding H."/>
            <person name="Gao S."/>
            <person name="Zong X."/>
        </authorList>
    </citation>
    <scope>NUCLEOTIDE SEQUENCE [LARGE SCALE GENOMIC DNA]</scope>
    <source>
        <strain evidence="2 3">cv. Zhongwan 6</strain>
    </source>
</reference>
<evidence type="ECO:0000256" key="1">
    <source>
        <dbReference type="SAM" id="MobiDB-lite"/>
    </source>
</evidence>
<dbReference type="Gramene" id="Psat02G0099900-T1">
    <property type="protein sequence ID" value="KAI5433975.1"/>
    <property type="gene ID" value="KIW84_020999"/>
</dbReference>
<proteinExistence type="predicted"/>
<keyword evidence="3" id="KW-1185">Reference proteome</keyword>
<gene>
    <name evidence="2" type="ORF">KIW84_020999</name>
</gene>
<protein>
    <submittedName>
        <fullName evidence="2">Uncharacterized protein</fullName>
    </submittedName>
</protein>
<name>A0A9D4YAK0_PEA</name>
<dbReference type="EMBL" id="JAMSHJ010000002">
    <property type="protein sequence ID" value="KAI5433975.1"/>
    <property type="molecule type" value="Genomic_DNA"/>
</dbReference>
<sequence length="125" mass="13797">MVMFALAPALCNTDRVVMSVAMVPLSLVNGWSVLFSGIIQSSRLWGYLILSGILVDKDFAFEFHTNTTKTKCATVKNKNTEPASRTDLSEPQATSQVNSEYRERNPKTPAAKQNVEMETASRQAP</sequence>
<organism evidence="2 3">
    <name type="scientific">Pisum sativum</name>
    <name type="common">Garden pea</name>
    <name type="synonym">Lathyrus oleraceus</name>
    <dbReference type="NCBI Taxonomy" id="3888"/>
    <lineage>
        <taxon>Eukaryota</taxon>
        <taxon>Viridiplantae</taxon>
        <taxon>Streptophyta</taxon>
        <taxon>Embryophyta</taxon>
        <taxon>Tracheophyta</taxon>
        <taxon>Spermatophyta</taxon>
        <taxon>Magnoliopsida</taxon>
        <taxon>eudicotyledons</taxon>
        <taxon>Gunneridae</taxon>
        <taxon>Pentapetalae</taxon>
        <taxon>rosids</taxon>
        <taxon>fabids</taxon>
        <taxon>Fabales</taxon>
        <taxon>Fabaceae</taxon>
        <taxon>Papilionoideae</taxon>
        <taxon>50 kb inversion clade</taxon>
        <taxon>NPAAA clade</taxon>
        <taxon>Hologalegina</taxon>
        <taxon>IRL clade</taxon>
        <taxon>Fabeae</taxon>
        <taxon>Lathyrus</taxon>
    </lineage>
</organism>